<gene>
    <name evidence="2" type="ORF">ABEB36_007432</name>
</gene>
<dbReference type="Gene3D" id="2.60.40.770">
    <property type="match status" value="1"/>
</dbReference>
<accession>A0ABD1EXY4</accession>
<organism evidence="2 3">
    <name type="scientific">Hypothenemus hampei</name>
    <name type="common">Coffee berry borer</name>
    <dbReference type="NCBI Taxonomy" id="57062"/>
    <lineage>
        <taxon>Eukaryota</taxon>
        <taxon>Metazoa</taxon>
        <taxon>Ecdysozoa</taxon>
        <taxon>Arthropoda</taxon>
        <taxon>Hexapoda</taxon>
        <taxon>Insecta</taxon>
        <taxon>Pterygota</taxon>
        <taxon>Neoptera</taxon>
        <taxon>Endopterygota</taxon>
        <taxon>Coleoptera</taxon>
        <taxon>Polyphaga</taxon>
        <taxon>Cucujiformia</taxon>
        <taxon>Curculionidae</taxon>
        <taxon>Scolytinae</taxon>
        <taxon>Hypothenemus</taxon>
    </lineage>
</organism>
<sequence>MNFNASLLGRRWMVLFGLLLEISVVFSGLDFTSCGGDPVSTFEIDGCNSTPCALQLGSSYHIQIQPQYINPQVDTVDLYIGVIQYGAYMEQNSTVTNPCIYVCPITTRLDYPMFDVYLNISTRLVQMSSEVQLHANYYTNSIQKIGLCVKFNAGRLGSDTHFRSEVGLLRESSNWKAVAGTDRLLHCDVKIGNPPKESDVQYLRDIEKEEDLLDNIAPPREALFVPGMDAGNVIHLFKMIGGTISNRLMT</sequence>
<keyword evidence="3" id="KW-1185">Reference proteome</keyword>
<dbReference type="SUPFAM" id="SSF81296">
    <property type="entry name" value="E set domains"/>
    <property type="match status" value="1"/>
</dbReference>
<dbReference type="AlphaFoldDB" id="A0ABD1EXY4"/>
<evidence type="ECO:0000256" key="1">
    <source>
        <dbReference type="SAM" id="SignalP"/>
    </source>
</evidence>
<reference evidence="2 3" key="1">
    <citation type="submission" date="2024-05" db="EMBL/GenBank/DDBJ databases">
        <title>Genetic variation in Jamaican populations of the coffee berry borer (Hypothenemus hampei).</title>
        <authorList>
            <person name="Errbii M."/>
            <person name="Myrie A."/>
        </authorList>
    </citation>
    <scope>NUCLEOTIDE SEQUENCE [LARGE SCALE GENOMIC DNA]</scope>
    <source>
        <strain evidence="2">JA-Hopewell-2020-01-JO</strain>
        <tissue evidence="2">Whole body</tissue>
    </source>
</reference>
<name>A0ABD1EXY4_HYPHA</name>
<comment type="caution">
    <text evidence="2">The sequence shown here is derived from an EMBL/GenBank/DDBJ whole genome shotgun (WGS) entry which is preliminary data.</text>
</comment>
<feature type="chain" id="PRO_5044747156" evidence="1">
    <location>
        <begin position="28"/>
        <end position="250"/>
    </location>
</feature>
<keyword evidence="1" id="KW-0732">Signal</keyword>
<dbReference type="Proteomes" id="UP001566132">
    <property type="component" value="Unassembled WGS sequence"/>
</dbReference>
<protein>
    <submittedName>
        <fullName evidence="2">Uncharacterized protein</fullName>
    </submittedName>
</protein>
<evidence type="ECO:0000313" key="3">
    <source>
        <dbReference type="Proteomes" id="UP001566132"/>
    </source>
</evidence>
<feature type="signal peptide" evidence="1">
    <location>
        <begin position="1"/>
        <end position="27"/>
    </location>
</feature>
<proteinExistence type="predicted"/>
<evidence type="ECO:0000313" key="2">
    <source>
        <dbReference type="EMBL" id="KAL1502266.1"/>
    </source>
</evidence>
<dbReference type="InterPro" id="IPR014756">
    <property type="entry name" value="Ig_E-set"/>
</dbReference>
<dbReference type="EMBL" id="JBDJPC010000005">
    <property type="protein sequence ID" value="KAL1502266.1"/>
    <property type="molecule type" value="Genomic_DNA"/>
</dbReference>